<dbReference type="EMBL" id="CYZN01000010">
    <property type="protein sequence ID" value="CUO08016.1"/>
    <property type="molecule type" value="Genomic_DNA"/>
</dbReference>
<dbReference type="eggNOG" id="COG2017">
    <property type="taxonomic scope" value="Bacteria"/>
</dbReference>
<dbReference type="PANTHER" id="PTHR11122">
    <property type="entry name" value="APOSPORY-ASSOCIATED PROTEIN C-RELATED"/>
    <property type="match status" value="1"/>
</dbReference>
<dbReference type="SUPFAM" id="SSF74650">
    <property type="entry name" value="Galactose mutarotase-like"/>
    <property type="match status" value="1"/>
</dbReference>
<accession>A0A174C8I9</accession>
<protein>
    <submittedName>
        <fullName evidence="1">Aldose 1-epimerase</fullName>
    </submittedName>
</protein>
<dbReference type="CDD" id="cd09024">
    <property type="entry name" value="Aldose_epim_lacX"/>
    <property type="match status" value="1"/>
</dbReference>
<evidence type="ECO:0000313" key="1">
    <source>
        <dbReference type="EMBL" id="CUO08016.1"/>
    </source>
</evidence>
<organism evidence="1 2">
    <name type="scientific">Blautia wexlerae</name>
    <dbReference type="NCBI Taxonomy" id="418240"/>
    <lineage>
        <taxon>Bacteria</taxon>
        <taxon>Bacillati</taxon>
        <taxon>Bacillota</taxon>
        <taxon>Clostridia</taxon>
        <taxon>Lachnospirales</taxon>
        <taxon>Lachnospiraceae</taxon>
        <taxon>Blautia</taxon>
    </lineage>
</organism>
<name>A0A174C8I9_9FIRM</name>
<dbReference type="GO" id="GO:0030246">
    <property type="term" value="F:carbohydrate binding"/>
    <property type="evidence" value="ECO:0007669"/>
    <property type="project" value="InterPro"/>
</dbReference>
<dbReference type="GO" id="GO:0005975">
    <property type="term" value="P:carbohydrate metabolic process"/>
    <property type="evidence" value="ECO:0007669"/>
    <property type="project" value="InterPro"/>
</dbReference>
<dbReference type="Pfam" id="PF01263">
    <property type="entry name" value="Aldose_epim"/>
    <property type="match status" value="1"/>
</dbReference>
<dbReference type="Proteomes" id="UP000095431">
    <property type="component" value="Unassembled WGS sequence"/>
</dbReference>
<dbReference type="InterPro" id="IPR008183">
    <property type="entry name" value="Aldose_1/G6P_1-epimerase"/>
</dbReference>
<reference evidence="1 2" key="1">
    <citation type="submission" date="2015-09" db="EMBL/GenBank/DDBJ databases">
        <authorList>
            <consortium name="Pathogen Informatics"/>
        </authorList>
    </citation>
    <scope>NUCLEOTIDE SEQUENCE [LARGE SCALE GENOMIC DNA]</scope>
    <source>
        <strain evidence="1 2">2789STDY5834863</strain>
    </source>
</reference>
<dbReference type="AlphaFoldDB" id="A0A174C8I9"/>
<dbReference type="InterPro" id="IPR037481">
    <property type="entry name" value="LacX"/>
</dbReference>
<dbReference type="PANTHER" id="PTHR11122:SF13">
    <property type="entry name" value="GLUCOSE-6-PHOSPHATE 1-EPIMERASE"/>
    <property type="match status" value="1"/>
</dbReference>
<dbReference type="InterPro" id="IPR014718">
    <property type="entry name" value="GH-type_carb-bd"/>
</dbReference>
<sequence>MQIKLQSDNYHVLLNTLGAELNSYSNPSGNEYVWNSDPAYWLRSSPLLFPTVGNVRNGETVIKDHIYQMPKHGFCKESEFEVTEQTENSVTFLLKANEETLKHYPYDFELYLSYHLNGSTLSMDYRVINKDSDIMYYHIGAHPGFMCPVNNGENIENCILRFEKEENFISYEYDIKNLEFNFNHKVSQKAEGNTLPLTISMFDQDAVFFEHTNSHYVSFVNAITGKGVSVYYPDFESLAIWTPAGGKAPFLCLEPWNGSGIFHQDDDIFAHKHGILTLESGKEKAYHLEISLIE</sequence>
<proteinExistence type="predicted"/>
<evidence type="ECO:0000313" key="2">
    <source>
        <dbReference type="Proteomes" id="UP000095431"/>
    </source>
</evidence>
<gene>
    <name evidence="1" type="ORF">ERS852478_01801</name>
</gene>
<dbReference type="GO" id="GO:0016853">
    <property type="term" value="F:isomerase activity"/>
    <property type="evidence" value="ECO:0007669"/>
    <property type="project" value="InterPro"/>
</dbReference>
<dbReference type="RefSeq" id="WP_055200274.1">
    <property type="nucleotide sequence ID" value="NZ_BTHH01000008.1"/>
</dbReference>
<dbReference type="InterPro" id="IPR011013">
    <property type="entry name" value="Gal_mutarotase_sf_dom"/>
</dbReference>
<dbReference type="Gene3D" id="2.70.98.10">
    <property type="match status" value="1"/>
</dbReference>